<proteinExistence type="predicted"/>
<feature type="transmembrane region" description="Helical" evidence="6">
    <location>
        <begin position="232"/>
        <end position="256"/>
    </location>
</feature>
<dbReference type="HOGENOM" id="CLU_045539_4_3_5"/>
<evidence type="ECO:0000256" key="1">
    <source>
        <dbReference type="ARBA" id="ARBA00004651"/>
    </source>
</evidence>
<dbReference type="EMBL" id="AP009384">
    <property type="protein sequence ID" value="BAF90648.1"/>
    <property type="molecule type" value="Genomic_DNA"/>
</dbReference>
<dbReference type="PANTHER" id="PTHR30213">
    <property type="entry name" value="INNER MEMBRANE PROTEIN YHJD"/>
    <property type="match status" value="1"/>
</dbReference>
<sequence length="324" mass="35719">MFPVTGRVRPGRSWLMMRRKRCHAEQENMLRRTYRVVMDAVWTFLADDGWAIASHIALSILMSLFPFLIFLTALAGFLDLRPLANEAIQLILETWPDAVAEPIAREIHNVVNQVRADVLTVGVALAIYFSSNGIESLRIGLNRAYGMKEHRAWYRLRVSSVLFVLVGAAGMLALSFLVILGPLIWQTMVNNVPALKPISGVVTFARFASTALILIIALLMAHLWLPAGRRRLLDVLPGIGVTLTLWLVAATVFGIYLGEFSSNYVTTYAGLASVMIALVFLYLTATAFIFGGELNAAILRDRRARLIALKGTLAQDAQPSGAHS</sequence>
<keyword evidence="3 6" id="KW-0812">Transmembrane</keyword>
<protein>
    <submittedName>
        <fullName evidence="7">Ribonuclease BN</fullName>
    </submittedName>
</protein>
<dbReference type="eggNOG" id="COG1295">
    <property type="taxonomic scope" value="Bacteria"/>
</dbReference>
<organism evidence="7 8">
    <name type="scientific">Azorhizobium caulinodans (strain ATCC 43989 / DSM 5975 / JCM 20966 / LMG 6465 / NBRC 14845 / NCIMB 13405 / ORS 571)</name>
    <dbReference type="NCBI Taxonomy" id="438753"/>
    <lineage>
        <taxon>Bacteria</taxon>
        <taxon>Pseudomonadati</taxon>
        <taxon>Pseudomonadota</taxon>
        <taxon>Alphaproteobacteria</taxon>
        <taxon>Hyphomicrobiales</taxon>
        <taxon>Xanthobacteraceae</taxon>
        <taxon>Azorhizobium</taxon>
    </lineage>
</organism>
<evidence type="ECO:0000256" key="3">
    <source>
        <dbReference type="ARBA" id="ARBA00022692"/>
    </source>
</evidence>
<dbReference type="InterPro" id="IPR017039">
    <property type="entry name" value="Virul_fac_BrkB"/>
</dbReference>
<reference evidence="7 8" key="6">
    <citation type="journal article" date="2011" name="Appl. Environ. Microbiol.">
        <title>Involvement of the azorhizobial chromosome partition gene (parA) in the onset of bacteroid differentiation during Sesbania rostrata stem nodule development.</title>
        <authorList>
            <person name="Liu CT."/>
            <person name="Lee KB."/>
            <person name="Wang YS."/>
            <person name="Peng MH."/>
            <person name="Lee KT."/>
            <person name="Suzuki S."/>
            <person name="Suzuki T."/>
            <person name="Oyaizu H."/>
        </authorList>
    </citation>
    <scope>NUCLEOTIDE SEQUENCE [LARGE SCALE GENOMIC DNA]</scope>
    <source>
        <strain evidence="8">ATCC 43989 / DSM 5975 / JCM 20966 / LMG 6465 / NBRC 14845 / NCIMB 13405 / ORS 571</strain>
    </source>
</reference>
<evidence type="ECO:0000313" key="8">
    <source>
        <dbReference type="Proteomes" id="UP000000270"/>
    </source>
</evidence>
<name>A8I005_AZOC5</name>
<feature type="transmembrane region" description="Helical" evidence="6">
    <location>
        <begin position="204"/>
        <end position="225"/>
    </location>
</feature>
<keyword evidence="8" id="KW-1185">Reference proteome</keyword>
<reference evidence="7 8" key="4">
    <citation type="journal article" date="2009" name="Appl. Environ. Microbiol.">
        <title>Comparative genome-wide transcriptional profiling of Azorhizobium caulinodans ORS571 grown under free-living and symbiotic conditions.</title>
        <authorList>
            <person name="Tsukada S."/>
            <person name="Aono T."/>
            <person name="Akiba N."/>
            <person name="Lee KB."/>
            <person name="Liu CT."/>
            <person name="Toyazaki H."/>
            <person name="Oyaizu H."/>
        </authorList>
    </citation>
    <scope>NUCLEOTIDE SEQUENCE [LARGE SCALE GENOMIC DNA]</scope>
    <source>
        <strain evidence="8">ATCC 43989 / DSM 5975 / JCM 20966 / LMG 6465 / NBRC 14845 / NCIMB 13405 / ORS 571</strain>
    </source>
</reference>
<reference evidence="7 8" key="1">
    <citation type="journal article" date="2007" name="Appl. Environ. Microbiol.">
        <title>Rhizobial factors required for stem nodule maturation and maintenance in Sesbania rostrata-Azorhizobium caulinodans ORS571 symbiosis.</title>
        <authorList>
            <person name="Suzuki S."/>
            <person name="Aono T."/>
            <person name="Lee KB."/>
            <person name="Suzuki T."/>
            <person name="Liu CT."/>
            <person name="Miwa H."/>
            <person name="Wakao S."/>
            <person name="Iki T."/>
            <person name="Oyaizu H."/>
        </authorList>
    </citation>
    <scope>NUCLEOTIDE SEQUENCE [LARGE SCALE GENOMIC DNA]</scope>
    <source>
        <strain evidence="8">ATCC 43989 / DSM 5975 / JCM 20966 / LMG 6465 / NBRC 14845 / NCIMB 13405 / ORS 571</strain>
    </source>
</reference>
<keyword evidence="4 6" id="KW-1133">Transmembrane helix</keyword>
<evidence type="ECO:0000256" key="6">
    <source>
        <dbReference type="SAM" id="Phobius"/>
    </source>
</evidence>
<evidence type="ECO:0000256" key="2">
    <source>
        <dbReference type="ARBA" id="ARBA00022475"/>
    </source>
</evidence>
<reference evidence="7 8" key="3">
    <citation type="journal article" date="2008" name="BMC Genomics">
        <title>The genome of the versatile nitrogen fixer Azorhizobium caulinodans ORS571.</title>
        <authorList>
            <person name="Lee KB."/>
            <person name="Backer P.D."/>
            <person name="Aono T."/>
            <person name="Liu CT."/>
            <person name="Suzuki S."/>
            <person name="Suzuki T."/>
            <person name="Kaneko T."/>
            <person name="Yamada M."/>
            <person name="Tabata S."/>
            <person name="Kupfer D.M."/>
            <person name="Najar F.Z."/>
            <person name="Wiley G.B."/>
            <person name="Roe B."/>
            <person name="Binnewies T.T."/>
            <person name="Ussery D.W."/>
            <person name="D'Haeze W."/>
            <person name="Herder J.D."/>
            <person name="Gevers D."/>
            <person name="Vereecke D."/>
            <person name="Holsters M."/>
            <person name="Oyaizu H."/>
        </authorList>
    </citation>
    <scope>NUCLEOTIDE SEQUENCE [LARGE SCALE GENOMIC DNA]</scope>
    <source>
        <strain evidence="8">ATCC 43989 / DSM 5975 / JCM 20966 / LMG 6465 / NBRC 14845 / NCIMB 13405 / ORS 571</strain>
    </source>
</reference>
<comment type="subcellular location">
    <subcellularLocation>
        <location evidence="1">Cell membrane</location>
        <topology evidence="1">Multi-pass membrane protein</topology>
    </subcellularLocation>
</comment>
<dbReference type="AlphaFoldDB" id="A8I005"/>
<accession>A8I005</accession>
<dbReference type="PANTHER" id="PTHR30213:SF0">
    <property type="entry name" value="UPF0761 MEMBRANE PROTEIN YIHY"/>
    <property type="match status" value="1"/>
</dbReference>
<dbReference type="PIRSF" id="PIRSF035875">
    <property type="entry name" value="RNase_BN"/>
    <property type="match status" value="1"/>
</dbReference>
<reference evidence="8" key="2">
    <citation type="submission" date="2007-04" db="EMBL/GenBank/DDBJ databases">
        <title>Complete genome sequence of the nitrogen-fixing bacterium Azorhizobium caulinodans ORS571.</title>
        <authorList>
            <person name="Lee K.B."/>
            <person name="Backer P.D."/>
            <person name="Aono T."/>
            <person name="Liu C.T."/>
            <person name="Suzuki S."/>
            <person name="Suzuki T."/>
            <person name="Kaneko T."/>
            <person name="Yamada M."/>
            <person name="Tabata S."/>
            <person name="Kupfer D.M."/>
            <person name="Najar F.Z."/>
            <person name="Wiley G.B."/>
            <person name="Roe B."/>
            <person name="Binnewies T."/>
            <person name="Ussery D."/>
            <person name="Vereecke D."/>
            <person name="Gevers D."/>
            <person name="Holsters M."/>
            <person name="Oyaizu H."/>
        </authorList>
    </citation>
    <scope>NUCLEOTIDE SEQUENCE [LARGE SCALE GENOMIC DNA]</scope>
    <source>
        <strain evidence="8">ATCC 43989 / DSM 5975 / JCM 20966 / LMG 6465 / NBRC 14845 / NCIMB 13405 / ORS 571</strain>
    </source>
</reference>
<dbReference type="KEGG" id="azc:AZC_4650"/>
<dbReference type="Pfam" id="PF03631">
    <property type="entry name" value="Virul_fac_BrkB"/>
    <property type="match status" value="1"/>
</dbReference>
<keyword evidence="2" id="KW-1003">Cell membrane</keyword>
<feature type="transmembrane region" description="Helical" evidence="6">
    <location>
        <begin position="161"/>
        <end position="184"/>
    </location>
</feature>
<evidence type="ECO:0000256" key="5">
    <source>
        <dbReference type="ARBA" id="ARBA00023136"/>
    </source>
</evidence>
<evidence type="ECO:0000256" key="4">
    <source>
        <dbReference type="ARBA" id="ARBA00022989"/>
    </source>
</evidence>
<feature type="transmembrane region" description="Helical" evidence="6">
    <location>
        <begin position="52"/>
        <end position="78"/>
    </location>
</feature>
<feature type="transmembrane region" description="Helical" evidence="6">
    <location>
        <begin position="268"/>
        <end position="290"/>
    </location>
</feature>
<gene>
    <name evidence="7" type="ordered locus">AZC_4650</name>
</gene>
<dbReference type="GO" id="GO:0005886">
    <property type="term" value="C:plasma membrane"/>
    <property type="evidence" value="ECO:0007669"/>
    <property type="project" value="UniProtKB-SubCell"/>
</dbReference>
<dbReference type="Proteomes" id="UP000000270">
    <property type="component" value="Chromosome"/>
</dbReference>
<reference evidence="7 8" key="5">
    <citation type="journal article" date="2010" name="Appl. Environ. Microbiol.">
        <title>phrR-like gene praR of Azorhizobium caulinodans ORS571 is essential for symbiosis with Sesbania rostrata and is involved in expression of reb genes.</title>
        <authorList>
            <person name="Akiba N."/>
            <person name="Aono T."/>
            <person name="Toyazaki H."/>
            <person name="Sato S."/>
            <person name="Oyaizu H."/>
        </authorList>
    </citation>
    <scope>NUCLEOTIDE SEQUENCE [LARGE SCALE GENOMIC DNA]</scope>
    <source>
        <strain evidence="8">ATCC 43989 / DSM 5975 / JCM 20966 / LMG 6465 / NBRC 14845 / NCIMB 13405 / ORS 571</strain>
    </source>
</reference>
<evidence type="ECO:0000313" key="7">
    <source>
        <dbReference type="EMBL" id="BAF90648.1"/>
    </source>
</evidence>
<keyword evidence="5 6" id="KW-0472">Membrane</keyword>
<dbReference type="STRING" id="438753.AZC_4650"/>